<sequence length="114" mass="12964">MSSKTKNILQALTEHGRQGIDHVLRTMPYDTLILHIKDMTAQGWVDSVITDMADGSELLECCEITPAGREHLQTLQSTIWDKSIKWLKDSENSKWVLGSLLVPLLIWAMDKLLF</sequence>
<comment type="caution">
    <text evidence="1">The sequence shown here is derived from an EMBL/GenBank/DDBJ whole genome shotgun (WGS) entry which is preliminary data.</text>
</comment>
<proteinExistence type="predicted"/>
<dbReference type="AlphaFoldDB" id="A0A1V4GUN7"/>
<name>A0A1V4GUN7_MORLA</name>
<evidence type="ECO:0000313" key="2">
    <source>
        <dbReference type="Proteomes" id="UP000191025"/>
    </source>
</evidence>
<organism evidence="1 2">
    <name type="scientific">Moraxella lacunata</name>
    <dbReference type="NCBI Taxonomy" id="477"/>
    <lineage>
        <taxon>Bacteria</taxon>
        <taxon>Pseudomonadati</taxon>
        <taxon>Pseudomonadota</taxon>
        <taxon>Gammaproteobacteria</taxon>
        <taxon>Moraxellales</taxon>
        <taxon>Moraxellaceae</taxon>
        <taxon>Moraxella</taxon>
    </lineage>
</organism>
<accession>A0A1V4GUN7</accession>
<protein>
    <submittedName>
        <fullName evidence="1">Uncharacterized protein</fullName>
    </submittedName>
</protein>
<evidence type="ECO:0000313" key="1">
    <source>
        <dbReference type="EMBL" id="OPH36389.1"/>
    </source>
</evidence>
<dbReference type="Proteomes" id="UP000191025">
    <property type="component" value="Unassembled WGS sequence"/>
</dbReference>
<gene>
    <name evidence="1" type="ORF">B5J94_07295</name>
</gene>
<reference evidence="2" key="1">
    <citation type="submission" date="2017-03" db="EMBL/GenBank/DDBJ databases">
        <title>Draft genome sequence of Moraxella equi CCUG 4950T type strain.</title>
        <authorList>
            <person name="Salva-Serra F."/>
            <person name="Engstrom-Jakobsson H."/>
            <person name="Thorell K."/>
            <person name="Jaen-Luchoro D."/>
            <person name="Gonzales-Siles L."/>
            <person name="Karlsson R."/>
            <person name="Yazdan S."/>
            <person name="Boulund F."/>
            <person name="Johnning A."/>
            <person name="Engstrand L."/>
            <person name="Kristiansson E."/>
            <person name="Moore E."/>
        </authorList>
    </citation>
    <scope>NUCLEOTIDE SEQUENCE [LARGE SCALE GENOMIC DNA]</scope>
    <source>
        <strain evidence="2">CCUG 4441</strain>
    </source>
</reference>
<dbReference type="RefSeq" id="WP_062498692.1">
    <property type="nucleotide sequence ID" value="NZ_MXAN01000050.1"/>
</dbReference>
<dbReference type="EMBL" id="MXAN01000050">
    <property type="protein sequence ID" value="OPH36389.1"/>
    <property type="molecule type" value="Genomic_DNA"/>
</dbReference>